<dbReference type="Pfam" id="PF04138">
    <property type="entry name" value="GtrA_DPMS_TM"/>
    <property type="match status" value="1"/>
</dbReference>
<dbReference type="InterPro" id="IPR051401">
    <property type="entry name" value="GtrA_CellWall_Glycosyl"/>
</dbReference>
<feature type="transmembrane region" description="Helical" evidence="6">
    <location>
        <begin position="116"/>
        <end position="135"/>
    </location>
</feature>
<dbReference type="Proteomes" id="UP000249688">
    <property type="component" value="Unassembled WGS sequence"/>
</dbReference>
<evidence type="ECO:0000256" key="1">
    <source>
        <dbReference type="ARBA" id="ARBA00004141"/>
    </source>
</evidence>
<dbReference type="PANTHER" id="PTHR38459">
    <property type="entry name" value="PROPHAGE BACTOPRENOL-LINKED GLUCOSE TRANSLOCASE HOMOLOG"/>
    <property type="match status" value="1"/>
</dbReference>
<evidence type="ECO:0000313" key="9">
    <source>
        <dbReference type="Proteomes" id="UP000249688"/>
    </source>
</evidence>
<feature type="transmembrane region" description="Helical" evidence="6">
    <location>
        <begin position="85"/>
        <end position="110"/>
    </location>
</feature>
<dbReference type="AlphaFoldDB" id="A0A2W7IPG6"/>
<dbReference type="InterPro" id="IPR007267">
    <property type="entry name" value="GtrA_DPMS_TM"/>
</dbReference>
<feature type="transmembrane region" description="Helical" evidence="6">
    <location>
        <begin position="54"/>
        <end position="73"/>
    </location>
</feature>
<evidence type="ECO:0000259" key="7">
    <source>
        <dbReference type="Pfam" id="PF04138"/>
    </source>
</evidence>
<organism evidence="8 9">
    <name type="scientific">Humitalea rosea</name>
    <dbReference type="NCBI Taxonomy" id="990373"/>
    <lineage>
        <taxon>Bacteria</taxon>
        <taxon>Pseudomonadati</taxon>
        <taxon>Pseudomonadota</taxon>
        <taxon>Alphaproteobacteria</taxon>
        <taxon>Acetobacterales</taxon>
        <taxon>Roseomonadaceae</taxon>
        <taxon>Humitalea</taxon>
    </lineage>
</organism>
<dbReference type="EMBL" id="QKYU01000003">
    <property type="protein sequence ID" value="PZW49127.1"/>
    <property type="molecule type" value="Genomic_DNA"/>
</dbReference>
<dbReference type="RefSeq" id="WP_245903196.1">
    <property type="nucleotide sequence ID" value="NZ_QKYU01000003.1"/>
</dbReference>
<keyword evidence="5 6" id="KW-0472">Membrane</keyword>
<keyword evidence="9" id="KW-1185">Reference proteome</keyword>
<evidence type="ECO:0000256" key="4">
    <source>
        <dbReference type="ARBA" id="ARBA00022989"/>
    </source>
</evidence>
<sequence length="144" mass="15496">MPVTRTIHRLFPRQGPLVLQMWRFGVVGGLGFLVDTAVLYAALGLGAGLYGGRVLSYIAAASFTWALNRAWTFSDRARVPVARQWALFLVVNLGGFALNYGTYAAMVAFWPLAAAWPVLGVAGGAIAGMGCNFWASRALVFRQA</sequence>
<accession>A0A2W7IPG6</accession>
<evidence type="ECO:0000256" key="3">
    <source>
        <dbReference type="ARBA" id="ARBA00022692"/>
    </source>
</evidence>
<comment type="subcellular location">
    <subcellularLocation>
        <location evidence="1">Membrane</location>
        <topology evidence="1">Multi-pass membrane protein</topology>
    </subcellularLocation>
</comment>
<evidence type="ECO:0000313" key="8">
    <source>
        <dbReference type="EMBL" id="PZW49127.1"/>
    </source>
</evidence>
<dbReference type="GO" id="GO:0000271">
    <property type="term" value="P:polysaccharide biosynthetic process"/>
    <property type="evidence" value="ECO:0007669"/>
    <property type="project" value="InterPro"/>
</dbReference>
<name>A0A2W7IPG6_9PROT</name>
<comment type="similarity">
    <text evidence="2">Belongs to the GtrA family.</text>
</comment>
<gene>
    <name evidence="8" type="ORF">C8P66_103153</name>
</gene>
<keyword evidence="4 6" id="KW-1133">Transmembrane helix</keyword>
<evidence type="ECO:0000256" key="2">
    <source>
        <dbReference type="ARBA" id="ARBA00009399"/>
    </source>
</evidence>
<dbReference type="GO" id="GO:0005886">
    <property type="term" value="C:plasma membrane"/>
    <property type="evidence" value="ECO:0007669"/>
    <property type="project" value="TreeGrafter"/>
</dbReference>
<evidence type="ECO:0000256" key="5">
    <source>
        <dbReference type="ARBA" id="ARBA00023136"/>
    </source>
</evidence>
<keyword evidence="3 6" id="KW-0812">Transmembrane</keyword>
<reference evidence="8 9" key="1">
    <citation type="submission" date="2018-06" db="EMBL/GenBank/DDBJ databases">
        <title>Genomic Encyclopedia of Archaeal and Bacterial Type Strains, Phase II (KMG-II): from individual species to whole genera.</title>
        <authorList>
            <person name="Goeker M."/>
        </authorList>
    </citation>
    <scope>NUCLEOTIDE SEQUENCE [LARGE SCALE GENOMIC DNA]</scope>
    <source>
        <strain evidence="8 9">DSM 24525</strain>
    </source>
</reference>
<dbReference type="PANTHER" id="PTHR38459:SF1">
    <property type="entry name" value="PROPHAGE BACTOPRENOL-LINKED GLUCOSE TRANSLOCASE HOMOLOG"/>
    <property type="match status" value="1"/>
</dbReference>
<feature type="domain" description="GtrA/DPMS transmembrane" evidence="7">
    <location>
        <begin position="23"/>
        <end position="141"/>
    </location>
</feature>
<feature type="transmembrane region" description="Helical" evidence="6">
    <location>
        <begin position="21"/>
        <end position="42"/>
    </location>
</feature>
<evidence type="ECO:0000256" key="6">
    <source>
        <dbReference type="SAM" id="Phobius"/>
    </source>
</evidence>
<comment type="caution">
    <text evidence="8">The sequence shown here is derived from an EMBL/GenBank/DDBJ whole genome shotgun (WGS) entry which is preliminary data.</text>
</comment>
<proteinExistence type="inferred from homology"/>
<protein>
    <submittedName>
        <fullName evidence="8">Putative flippase GtrA</fullName>
    </submittedName>
</protein>